<sequence>MSGFRERVLPRRLGPAYSLLLGSTWVSNIGDGIALAAGPLLMASVTRDPLLVAAAAVLLRLPWVLFGLYAGVLADRLDRKRMVVAVDVARAVVLLLFTVALTGGTVHVWLVLAVMFLLGTAETFADTASPTLLPMIVDPPDLGIANARLMAGYLTMNQLIAPPIGAALFAIGVAVPFGTQAVCVAFGAVLVGRMKVPPMPPRAEVSHVRRDIAEGFRWLWGNGPVRTLALTILVFNVTWGAAWSVLVLLAQDRLGMGPVGFGALTTAVAVGGLASTAAYDWLERRFTLAALMRVCLLTETLVHLGLALTTMPAVALVVMFAFGAEAFVWGATARAVRQRAVPTEFQGRVGSVYTLGLFGGLVVGQALGGVLASLWGVTAPFWFAFGGSAILLAIIWRELARIAHGTTTDA</sequence>
<name>A0A935MJ23_9MICO</name>
<keyword evidence="2" id="KW-0813">Transport</keyword>
<evidence type="ECO:0000256" key="2">
    <source>
        <dbReference type="ARBA" id="ARBA00022448"/>
    </source>
</evidence>
<keyword evidence="4 7" id="KW-0812">Transmembrane</keyword>
<accession>A0A935MJ23</accession>
<evidence type="ECO:0000256" key="1">
    <source>
        <dbReference type="ARBA" id="ARBA00004651"/>
    </source>
</evidence>
<evidence type="ECO:0000313" key="9">
    <source>
        <dbReference type="EMBL" id="MBK6300002.1"/>
    </source>
</evidence>
<comment type="caution">
    <text evidence="10">The sequence shown here is derived from an EMBL/GenBank/DDBJ whole genome shotgun (WGS) entry which is preliminary data.</text>
</comment>
<feature type="transmembrane region" description="Helical" evidence="7">
    <location>
        <begin position="381"/>
        <end position="399"/>
    </location>
</feature>
<feature type="transmembrane region" description="Helical" evidence="7">
    <location>
        <begin position="16"/>
        <end position="38"/>
    </location>
</feature>
<feature type="transmembrane region" description="Helical" evidence="7">
    <location>
        <begin position="164"/>
        <end position="192"/>
    </location>
</feature>
<keyword evidence="6 7" id="KW-0472">Membrane</keyword>
<dbReference type="Pfam" id="PF05977">
    <property type="entry name" value="MFS_3"/>
    <property type="match status" value="1"/>
</dbReference>
<feature type="transmembrane region" description="Helical" evidence="7">
    <location>
        <begin position="93"/>
        <end position="118"/>
    </location>
</feature>
<dbReference type="SUPFAM" id="SSF103473">
    <property type="entry name" value="MFS general substrate transporter"/>
    <property type="match status" value="1"/>
</dbReference>
<comment type="subcellular location">
    <subcellularLocation>
        <location evidence="1">Cell membrane</location>
        <topology evidence="1">Multi-pass membrane protein</topology>
    </subcellularLocation>
</comment>
<gene>
    <name evidence="9" type="ORF">IPF40_02750</name>
    <name evidence="10" type="ORF">IPI13_16830</name>
</gene>
<evidence type="ECO:0000256" key="3">
    <source>
        <dbReference type="ARBA" id="ARBA00022475"/>
    </source>
</evidence>
<evidence type="ECO:0000256" key="7">
    <source>
        <dbReference type="SAM" id="Phobius"/>
    </source>
</evidence>
<evidence type="ECO:0000259" key="8">
    <source>
        <dbReference type="PROSITE" id="PS50850"/>
    </source>
</evidence>
<evidence type="ECO:0000313" key="11">
    <source>
        <dbReference type="Proteomes" id="UP000718281"/>
    </source>
</evidence>
<feature type="transmembrane region" description="Helical" evidence="7">
    <location>
        <begin position="256"/>
        <end position="279"/>
    </location>
</feature>
<dbReference type="PROSITE" id="PS50850">
    <property type="entry name" value="MFS"/>
    <property type="match status" value="1"/>
</dbReference>
<feature type="transmembrane region" description="Helical" evidence="7">
    <location>
        <begin position="50"/>
        <end position="72"/>
    </location>
</feature>
<dbReference type="CDD" id="cd06173">
    <property type="entry name" value="MFS_MefA_like"/>
    <property type="match status" value="1"/>
</dbReference>
<evidence type="ECO:0000256" key="5">
    <source>
        <dbReference type="ARBA" id="ARBA00022989"/>
    </source>
</evidence>
<dbReference type="InterPro" id="IPR036259">
    <property type="entry name" value="MFS_trans_sf"/>
</dbReference>
<feature type="transmembrane region" description="Helical" evidence="7">
    <location>
        <begin position="352"/>
        <end position="375"/>
    </location>
</feature>
<dbReference type="EMBL" id="JADJIB010000011">
    <property type="protein sequence ID" value="MBK7274737.1"/>
    <property type="molecule type" value="Genomic_DNA"/>
</dbReference>
<proteinExistence type="predicted"/>
<evidence type="ECO:0000313" key="12">
    <source>
        <dbReference type="Proteomes" id="UP000726105"/>
    </source>
</evidence>
<dbReference type="Gene3D" id="1.20.1250.20">
    <property type="entry name" value="MFS general substrate transporter like domains"/>
    <property type="match status" value="1"/>
</dbReference>
<dbReference type="AlphaFoldDB" id="A0A935MJ23"/>
<evidence type="ECO:0000256" key="6">
    <source>
        <dbReference type="ARBA" id="ARBA00023136"/>
    </source>
</evidence>
<evidence type="ECO:0000256" key="4">
    <source>
        <dbReference type="ARBA" id="ARBA00022692"/>
    </source>
</evidence>
<organism evidence="10 12">
    <name type="scientific">Candidatus Phosphoribacter hodrii</name>
    <dbReference type="NCBI Taxonomy" id="2953743"/>
    <lineage>
        <taxon>Bacteria</taxon>
        <taxon>Bacillati</taxon>
        <taxon>Actinomycetota</taxon>
        <taxon>Actinomycetes</taxon>
        <taxon>Micrococcales</taxon>
        <taxon>Dermatophilaceae</taxon>
        <taxon>Candidatus Phosphoribacter</taxon>
    </lineage>
</organism>
<dbReference type="GO" id="GO:0005886">
    <property type="term" value="C:plasma membrane"/>
    <property type="evidence" value="ECO:0007669"/>
    <property type="project" value="UniProtKB-SubCell"/>
</dbReference>
<feature type="transmembrane region" description="Helical" evidence="7">
    <location>
        <begin position="227"/>
        <end position="250"/>
    </location>
</feature>
<feature type="domain" description="Major facilitator superfamily (MFS) profile" evidence="8">
    <location>
        <begin position="1"/>
        <end position="404"/>
    </location>
</feature>
<protein>
    <submittedName>
        <fullName evidence="10">MFS transporter</fullName>
    </submittedName>
</protein>
<reference evidence="11 12" key="1">
    <citation type="submission" date="2020-10" db="EMBL/GenBank/DDBJ databases">
        <title>Connecting structure to function with the recovery of over 1000 high-quality activated sludge metagenome-assembled genomes encoding full-length rRNA genes using long-read sequencing.</title>
        <authorList>
            <person name="Singleton C.M."/>
            <person name="Petriglieri F."/>
            <person name="Kristensen J.M."/>
            <person name="Kirkegaard R.H."/>
            <person name="Michaelsen T.Y."/>
            <person name="Andersen M.H."/>
            <person name="Karst S.M."/>
            <person name="Dueholm M.S."/>
            <person name="Nielsen P.H."/>
            <person name="Albertsen M."/>
        </authorList>
    </citation>
    <scope>NUCLEOTIDE SEQUENCE [LARGE SCALE GENOMIC DNA]</scope>
    <source>
        <strain evidence="9">AalE_18-Q3-R2-46_BAT3C.188</strain>
        <strain evidence="10">Ega_18-Q3-R5-49_MAXAC.001</strain>
    </source>
</reference>
<dbReference type="EMBL" id="JADIXZ010000002">
    <property type="protein sequence ID" value="MBK6300002.1"/>
    <property type="molecule type" value="Genomic_DNA"/>
</dbReference>
<dbReference type="PANTHER" id="PTHR23513:SF6">
    <property type="entry name" value="MAJOR FACILITATOR SUPERFAMILY ASSOCIATED DOMAIN-CONTAINING PROTEIN"/>
    <property type="match status" value="1"/>
</dbReference>
<dbReference type="Proteomes" id="UP000726105">
    <property type="component" value="Unassembled WGS sequence"/>
</dbReference>
<feature type="transmembrane region" description="Helical" evidence="7">
    <location>
        <begin position="313"/>
        <end position="331"/>
    </location>
</feature>
<dbReference type="InterPro" id="IPR010290">
    <property type="entry name" value="TM_effector"/>
</dbReference>
<dbReference type="InterPro" id="IPR020846">
    <property type="entry name" value="MFS_dom"/>
</dbReference>
<dbReference type="GO" id="GO:0022857">
    <property type="term" value="F:transmembrane transporter activity"/>
    <property type="evidence" value="ECO:0007669"/>
    <property type="project" value="InterPro"/>
</dbReference>
<keyword evidence="3" id="KW-1003">Cell membrane</keyword>
<evidence type="ECO:0000313" key="10">
    <source>
        <dbReference type="EMBL" id="MBK7274737.1"/>
    </source>
</evidence>
<dbReference type="Proteomes" id="UP000718281">
    <property type="component" value="Unassembled WGS sequence"/>
</dbReference>
<dbReference type="PANTHER" id="PTHR23513">
    <property type="entry name" value="INTEGRAL MEMBRANE EFFLUX PROTEIN-RELATED"/>
    <property type="match status" value="1"/>
</dbReference>
<keyword evidence="5 7" id="KW-1133">Transmembrane helix</keyword>